<proteinExistence type="predicted"/>
<keyword evidence="3" id="KW-1185">Reference proteome</keyword>
<organism evidence="2 3">
    <name type="scientific">Nesidiocoris tenuis</name>
    <dbReference type="NCBI Taxonomy" id="355587"/>
    <lineage>
        <taxon>Eukaryota</taxon>
        <taxon>Metazoa</taxon>
        <taxon>Ecdysozoa</taxon>
        <taxon>Arthropoda</taxon>
        <taxon>Hexapoda</taxon>
        <taxon>Insecta</taxon>
        <taxon>Pterygota</taxon>
        <taxon>Neoptera</taxon>
        <taxon>Paraneoptera</taxon>
        <taxon>Hemiptera</taxon>
        <taxon>Heteroptera</taxon>
        <taxon>Panheteroptera</taxon>
        <taxon>Cimicomorpha</taxon>
        <taxon>Miridae</taxon>
        <taxon>Dicyphina</taxon>
        <taxon>Nesidiocoris</taxon>
    </lineage>
</organism>
<accession>A0A6H5G9L2</accession>
<protein>
    <submittedName>
        <fullName evidence="2">Uncharacterized protein</fullName>
    </submittedName>
</protein>
<dbReference type="EMBL" id="CADCXU010008972">
    <property type="protein sequence ID" value="CAA9999578.1"/>
    <property type="molecule type" value="Genomic_DNA"/>
</dbReference>
<evidence type="ECO:0000256" key="1">
    <source>
        <dbReference type="SAM" id="MobiDB-lite"/>
    </source>
</evidence>
<sequence>MTCSPLHPNVPPANPKLPFVRRVSARQSLAKDPPSASAVAESAKPRAPDAPATWRINYSSPEAFITFEHAKEMRPILLSRRGPRSHPYLLSD</sequence>
<reference evidence="2 3" key="1">
    <citation type="submission" date="2020-02" db="EMBL/GenBank/DDBJ databases">
        <authorList>
            <person name="Ferguson B K."/>
        </authorList>
    </citation>
    <scope>NUCLEOTIDE SEQUENCE [LARGE SCALE GENOMIC DNA]</scope>
</reference>
<gene>
    <name evidence="2" type="ORF">NTEN_LOCUS5861</name>
</gene>
<evidence type="ECO:0000313" key="2">
    <source>
        <dbReference type="EMBL" id="CAA9999578.1"/>
    </source>
</evidence>
<name>A0A6H5G9L2_9HEMI</name>
<dbReference type="AlphaFoldDB" id="A0A6H5G9L2"/>
<evidence type="ECO:0000313" key="3">
    <source>
        <dbReference type="Proteomes" id="UP000479000"/>
    </source>
</evidence>
<dbReference type="Proteomes" id="UP000479000">
    <property type="component" value="Unassembled WGS sequence"/>
</dbReference>
<feature type="region of interest" description="Disordered" evidence="1">
    <location>
        <begin position="25"/>
        <end position="52"/>
    </location>
</feature>